<dbReference type="CDD" id="cd06267">
    <property type="entry name" value="PBP1_LacI_sugar_binding-like"/>
    <property type="match status" value="1"/>
</dbReference>
<dbReference type="Proteomes" id="UP001157017">
    <property type="component" value="Unassembled WGS sequence"/>
</dbReference>
<gene>
    <name evidence="5" type="ORF">GCM10025868_30080</name>
</gene>
<name>A0ABQ6JHS6_9ACTN</name>
<dbReference type="PROSITE" id="PS50932">
    <property type="entry name" value="HTH_LACI_2"/>
    <property type="match status" value="1"/>
</dbReference>
<dbReference type="SUPFAM" id="SSF47413">
    <property type="entry name" value="lambda repressor-like DNA-binding domains"/>
    <property type="match status" value="1"/>
</dbReference>
<comment type="caution">
    <text evidence="5">The sequence shown here is derived from an EMBL/GenBank/DDBJ whole genome shotgun (WGS) entry which is preliminary data.</text>
</comment>
<keyword evidence="3" id="KW-0804">Transcription</keyword>
<keyword evidence="6" id="KW-1185">Reference proteome</keyword>
<keyword evidence="2" id="KW-0238">DNA-binding</keyword>
<dbReference type="CDD" id="cd01392">
    <property type="entry name" value="HTH_LacI"/>
    <property type="match status" value="1"/>
</dbReference>
<dbReference type="InterPro" id="IPR000843">
    <property type="entry name" value="HTH_LacI"/>
</dbReference>
<dbReference type="Pfam" id="PF13377">
    <property type="entry name" value="Peripla_BP_3"/>
    <property type="match status" value="1"/>
</dbReference>
<protein>
    <submittedName>
        <fullName evidence="5">LacI family transcriptional regulator</fullName>
    </submittedName>
</protein>
<dbReference type="SUPFAM" id="SSF53822">
    <property type="entry name" value="Periplasmic binding protein-like I"/>
    <property type="match status" value="1"/>
</dbReference>
<keyword evidence="1" id="KW-0805">Transcription regulation</keyword>
<dbReference type="Gene3D" id="3.40.50.2300">
    <property type="match status" value="2"/>
</dbReference>
<dbReference type="SMART" id="SM00354">
    <property type="entry name" value="HTH_LACI"/>
    <property type="match status" value="1"/>
</dbReference>
<dbReference type="InterPro" id="IPR028082">
    <property type="entry name" value="Peripla_BP_I"/>
</dbReference>
<dbReference type="InterPro" id="IPR046335">
    <property type="entry name" value="LacI/GalR-like_sensor"/>
</dbReference>
<evidence type="ECO:0000313" key="6">
    <source>
        <dbReference type="Proteomes" id="UP001157017"/>
    </source>
</evidence>
<proteinExistence type="predicted"/>
<accession>A0ABQ6JHS6</accession>
<dbReference type="EMBL" id="BSUZ01000001">
    <property type="protein sequence ID" value="GMA87758.1"/>
    <property type="molecule type" value="Genomic_DNA"/>
</dbReference>
<reference evidence="6" key="1">
    <citation type="journal article" date="2019" name="Int. J. Syst. Evol. Microbiol.">
        <title>The Global Catalogue of Microorganisms (GCM) 10K type strain sequencing project: providing services to taxonomists for standard genome sequencing and annotation.</title>
        <authorList>
            <consortium name="The Broad Institute Genomics Platform"/>
            <consortium name="The Broad Institute Genome Sequencing Center for Infectious Disease"/>
            <person name="Wu L."/>
            <person name="Ma J."/>
        </authorList>
    </citation>
    <scope>NUCLEOTIDE SEQUENCE [LARGE SCALE GENOMIC DNA]</scope>
    <source>
        <strain evidence="6">NBRC 108730</strain>
    </source>
</reference>
<dbReference type="PANTHER" id="PTHR30146">
    <property type="entry name" value="LACI-RELATED TRANSCRIPTIONAL REPRESSOR"/>
    <property type="match status" value="1"/>
</dbReference>
<dbReference type="InterPro" id="IPR010982">
    <property type="entry name" value="Lambda_DNA-bd_dom_sf"/>
</dbReference>
<evidence type="ECO:0000256" key="2">
    <source>
        <dbReference type="ARBA" id="ARBA00023125"/>
    </source>
</evidence>
<dbReference type="Gene3D" id="1.10.260.40">
    <property type="entry name" value="lambda repressor-like DNA-binding domains"/>
    <property type="match status" value="1"/>
</dbReference>
<feature type="domain" description="HTH lacI-type" evidence="4">
    <location>
        <begin position="11"/>
        <end position="65"/>
    </location>
</feature>
<organism evidence="5 6">
    <name type="scientific">Angustibacter aerolatus</name>
    <dbReference type="NCBI Taxonomy" id="1162965"/>
    <lineage>
        <taxon>Bacteria</taxon>
        <taxon>Bacillati</taxon>
        <taxon>Actinomycetota</taxon>
        <taxon>Actinomycetes</taxon>
        <taxon>Kineosporiales</taxon>
        <taxon>Kineosporiaceae</taxon>
    </lineage>
</organism>
<sequence>MVTKQVRDAPATLESVAALAGVSRATAGRVLSGATNVSEGARTSVLDAARQLSYVTNQAARSLVTRRSGSVAFVVAEAEDRAFGDPFFPGLLRGAHAEVSAAGKPGVRDGDRRAGPPALERFAAGGHVDAAVFVSLHGDDPLPRTLRDAGVPVVLSGRPYRAGTRFPFVDADNEGGAALAAHELVDRGSRRPATVTGPADMIAGEDRLAGFRRGLQERGVALPPSRVVAGDFTIQSGYAATERLLRQRYRPDGVFAANDQMAVGAMQALREHGVSVPGEVRVVGFDDAPLAAATHPGLTTVRQPVEQARPRDGAGWCSSLAADPAAARGRRVPSRVLPTELVRRGTT</sequence>
<evidence type="ECO:0000256" key="1">
    <source>
        <dbReference type="ARBA" id="ARBA00023015"/>
    </source>
</evidence>
<evidence type="ECO:0000313" key="5">
    <source>
        <dbReference type="EMBL" id="GMA87758.1"/>
    </source>
</evidence>
<evidence type="ECO:0000259" key="4">
    <source>
        <dbReference type="PROSITE" id="PS50932"/>
    </source>
</evidence>
<dbReference type="Pfam" id="PF00356">
    <property type="entry name" value="LacI"/>
    <property type="match status" value="1"/>
</dbReference>
<dbReference type="PANTHER" id="PTHR30146:SF109">
    <property type="entry name" value="HTH-TYPE TRANSCRIPTIONAL REGULATOR GALS"/>
    <property type="match status" value="1"/>
</dbReference>
<evidence type="ECO:0000256" key="3">
    <source>
        <dbReference type="ARBA" id="ARBA00023163"/>
    </source>
</evidence>